<evidence type="ECO:0000313" key="2">
    <source>
        <dbReference type="Proteomes" id="UP000837857"/>
    </source>
</evidence>
<proteinExistence type="predicted"/>
<gene>
    <name evidence="1" type="ORF">IPOD504_LOCUS16331</name>
</gene>
<sequence length="70" mass="7970">MDCAYYLIPQCCNEGGILAHTGPINNNAHITRRVIIYAHGRDGLSHKSHYAIRRQRGHAQIGTYDSPFRY</sequence>
<dbReference type="EMBL" id="OW152820">
    <property type="protein sequence ID" value="CAH2074914.1"/>
    <property type="molecule type" value="Genomic_DNA"/>
</dbReference>
<accession>A0ABN8J3A0</accession>
<protein>
    <submittedName>
        <fullName evidence="1">Uncharacterized protein</fullName>
    </submittedName>
</protein>
<name>A0ABN8J3A0_9NEOP</name>
<reference evidence="1" key="1">
    <citation type="submission" date="2022-03" db="EMBL/GenBank/DDBJ databases">
        <authorList>
            <person name="Martin H S."/>
        </authorList>
    </citation>
    <scope>NUCLEOTIDE SEQUENCE</scope>
</reference>
<organism evidence="1 2">
    <name type="scientific">Iphiclides podalirius</name>
    <name type="common">scarce swallowtail</name>
    <dbReference type="NCBI Taxonomy" id="110791"/>
    <lineage>
        <taxon>Eukaryota</taxon>
        <taxon>Metazoa</taxon>
        <taxon>Ecdysozoa</taxon>
        <taxon>Arthropoda</taxon>
        <taxon>Hexapoda</taxon>
        <taxon>Insecta</taxon>
        <taxon>Pterygota</taxon>
        <taxon>Neoptera</taxon>
        <taxon>Endopterygota</taxon>
        <taxon>Lepidoptera</taxon>
        <taxon>Glossata</taxon>
        <taxon>Ditrysia</taxon>
        <taxon>Papilionoidea</taxon>
        <taxon>Papilionidae</taxon>
        <taxon>Papilioninae</taxon>
        <taxon>Iphiclides</taxon>
    </lineage>
</organism>
<dbReference type="Proteomes" id="UP000837857">
    <property type="component" value="Chromosome 8"/>
</dbReference>
<evidence type="ECO:0000313" key="1">
    <source>
        <dbReference type="EMBL" id="CAH2074914.1"/>
    </source>
</evidence>
<keyword evidence="2" id="KW-1185">Reference proteome</keyword>
<feature type="non-terminal residue" evidence="1">
    <location>
        <position position="70"/>
    </location>
</feature>